<organism evidence="1 2">
    <name type="scientific">Cronobacter dublinensis 1210</name>
    <dbReference type="NCBI Taxonomy" id="1208656"/>
    <lineage>
        <taxon>Bacteria</taxon>
        <taxon>Pseudomonadati</taxon>
        <taxon>Pseudomonadota</taxon>
        <taxon>Gammaproteobacteria</taxon>
        <taxon>Enterobacterales</taxon>
        <taxon>Enterobacteriaceae</taxon>
        <taxon>Cronobacter</taxon>
    </lineage>
</organism>
<dbReference type="Proteomes" id="UP000009342">
    <property type="component" value="Unassembled WGS sequence"/>
</dbReference>
<keyword evidence="2" id="KW-1185">Reference proteome</keyword>
<protein>
    <submittedName>
        <fullName evidence="1">Uncharacterized protein</fullName>
    </submittedName>
</protein>
<proteinExistence type="predicted"/>
<dbReference type="InterPro" id="IPR019669">
    <property type="entry name" value="Uncharacterised_YodD"/>
</dbReference>
<evidence type="ECO:0000313" key="2">
    <source>
        <dbReference type="Proteomes" id="UP000009342"/>
    </source>
</evidence>
<reference evidence="2" key="1">
    <citation type="journal article" date="2012" name="PLoS ONE">
        <title>Comparative analysis of genome sequences covering the seven cronobacter species.</title>
        <authorList>
            <person name="Joseph S."/>
            <person name="Desai P."/>
            <person name="Ji Y."/>
            <person name="Cummings C.A."/>
            <person name="Shih R."/>
            <person name="Degoricija L."/>
            <person name="Rico A."/>
            <person name="Brzoska P."/>
            <person name="Hamby S.E."/>
            <person name="Masood N."/>
            <person name="Hariri S."/>
            <person name="Sonbol H."/>
            <person name="Chuzhanova N."/>
            <person name="McClelland M."/>
            <person name="Furtado M.R."/>
            <person name="Forsythe S.J."/>
        </authorList>
    </citation>
    <scope>NUCLEOTIDE SEQUENCE [LARGE SCALE GENOMIC DNA]</scope>
    <source>
        <strain evidence="2">1210</strain>
    </source>
</reference>
<gene>
    <name evidence="1" type="ORF">BN134_4030</name>
</gene>
<dbReference type="Pfam" id="PF10733">
    <property type="entry name" value="DUF2525"/>
    <property type="match status" value="1"/>
</dbReference>
<dbReference type="EMBL" id="CAKZ01000192">
    <property type="protein sequence ID" value="CCJ83257.1"/>
    <property type="molecule type" value="Genomic_DNA"/>
</dbReference>
<comment type="caution">
    <text evidence="1">The sequence shown here is derived from an EMBL/GenBank/DDBJ whole genome shotgun (WGS) entry which is preliminary data.</text>
</comment>
<sequence>MWPHARATILTGMGPPEVIAMKPENPTPDAPQADIDALLGAIEVISEHEPHTSDRVSPAQADARRQEACRELGEEFELDIRDAGPSEVNR</sequence>
<evidence type="ECO:0000313" key="1">
    <source>
        <dbReference type="EMBL" id="CCJ83257.1"/>
    </source>
</evidence>
<accession>A0ABM9QCH0</accession>
<name>A0ABM9QCH0_9ENTR</name>